<dbReference type="OrthoDB" id="10051395at2759"/>
<dbReference type="InterPro" id="IPR036374">
    <property type="entry name" value="OxRdtase_Mopterin-bd_sf"/>
</dbReference>
<proteinExistence type="predicted"/>
<evidence type="ECO:0000259" key="1">
    <source>
        <dbReference type="Pfam" id="PF03404"/>
    </source>
</evidence>
<dbReference type="STRING" id="4555.A0A368SP03"/>
<dbReference type="SUPFAM" id="SSF56524">
    <property type="entry name" value="Oxidoreductase molybdopterin-binding domain"/>
    <property type="match status" value="1"/>
</dbReference>
<dbReference type="PANTHER" id="PTHR19372:SF7">
    <property type="entry name" value="SULFITE OXIDASE, MITOCHONDRIAL"/>
    <property type="match status" value="1"/>
</dbReference>
<dbReference type="GO" id="GO:0030151">
    <property type="term" value="F:molybdenum ion binding"/>
    <property type="evidence" value="ECO:0007669"/>
    <property type="project" value="InterPro"/>
</dbReference>
<dbReference type="AlphaFoldDB" id="A0A368SP03"/>
<sequence length="212" mass="23265">MLAALLLHGVAGFGARKSGGAAAKRASRLEEAACTEARTVCVTGARSFVRFTVVDRLLHHGYNVRLALETQGGPYTATIPLKQATDPDADVLLAYEMNGDVSKCDLSFHNRNFVLHSLQSNVEGFSTQKNYKMFPPTEDWENIDWSTRRPRMDFPVQSAICTLEDVDVIKEEKARIAGPALSGGDRGIERVDISYLMDPKVITGLGSSLRLH</sequence>
<feature type="domain" description="Moybdenum cofactor oxidoreductase dimerisation" evidence="1">
    <location>
        <begin position="151"/>
        <end position="194"/>
    </location>
</feature>
<dbReference type="Gene3D" id="3.90.420.10">
    <property type="entry name" value="Oxidoreductase, molybdopterin-binding domain"/>
    <property type="match status" value="1"/>
</dbReference>
<reference evidence="2" key="2">
    <citation type="submission" date="2015-07" db="EMBL/GenBank/DDBJ databases">
        <authorList>
            <person name="Noorani M."/>
        </authorList>
    </citation>
    <scope>NUCLEOTIDE SEQUENCE</scope>
    <source>
        <strain evidence="2">Yugu1</strain>
    </source>
</reference>
<dbReference type="GO" id="GO:0016491">
    <property type="term" value="F:oxidoreductase activity"/>
    <property type="evidence" value="ECO:0007669"/>
    <property type="project" value="InterPro"/>
</dbReference>
<organism evidence="2">
    <name type="scientific">Setaria italica</name>
    <name type="common">Foxtail millet</name>
    <name type="synonym">Panicum italicum</name>
    <dbReference type="NCBI Taxonomy" id="4555"/>
    <lineage>
        <taxon>Eukaryota</taxon>
        <taxon>Viridiplantae</taxon>
        <taxon>Streptophyta</taxon>
        <taxon>Embryophyta</taxon>
        <taxon>Tracheophyta</taxon>
        <taxon>Spermatophyta</taxon>
        <taxon>Magnoliopsida</taxon>
        <taxon>Liliopsida</taxon>
        <taxon>Poales</taxon>
        <taxon>Poaceae</taxon>
        <taxon>PACMAD clade</taxon>
        <taxon>Panicoideae</taxon>
        <taxon>Panicodae</taxon>
        <taxon>Paniceae</taxon>
        <taxon>Cenchrinae</taxon>
        <taxon>Setaria</taxon>
    </lineage>
</organism>
<accession>A0A368SP03</accession>
<evidence type="ECO:0000313" key="2">
    <source>
        <dbReference type="EMBL" id="RCV44103.1"/>
    </source>
</evidence>
<reference evidence="2" key="1">
    <citation type="journal article" date="2012" name="Nat. Biotechnol.">
        <title>Reference genome sequence of the model plant Setaria.</title>
        <authorList>
            <person name="Bennetzen J.L."/>
            <person name="Schmutz J."/>
            <person name="Wang H."/>
            <person name="Percifield R."/>
            <person name="Hawkins J."/>
            <person name="Pontaroli A.C."/>
            <person name="Estep M."/>
            <person name="Feng L."/>
            <person name="Vaughn J.N."/>
            <person name="Grimwood J."/>
            <person name="Jenkins J."/>
            <person name="Barry K."/>
            <person name="Lindquist E."/>
            <person name="Hellsten U."/>
            <person name="Deshpande S."/>
            <person name="Wang X."/>
            <person name="Wu X."/>
            <person name="Mitros T."/>
            <person name="Triplett J."/>
            <person name="Yang X."/>
            <person name="Ye C.Y."/>
            <person name="Mauro-Herrera M."/>
            <person name="Wang L."/>
            <person name="Li P."/>
            <person name="Sharma M."/>
            <person name="Sharma R."/>
            <person name="Ronald P.C."/>
            <person name="Panaud O."/>
            <person name="Kellogg E.A."/>
            <person name="Brutnell T.P."/>
            <person name="Doust A.N."/>
            <person name="Tuskan G.A."/>
            <person name="Rokhsar D."/>
            <person name="Devos K.M."/>
        </authorList>
    </citation>
    <scope>NUCLEOTIDE SEQUENCE [LARGE SCALE GENOMIC DNA]</scope>
    <source>
        <strain evidence="2">Yugu1</strain>
    </source>
</reference>
<dbReference type="PANTHER" id="PTHR19372">
    <property type="entry name" value="SULFITE REDUCTASE"/>
    <property type="match status" value="1"/>
</dbReference>
<protein>
    <recommendedName>
        <fullName evidence="1">Moybdenum cofactor oxidoreductase dimerisation domain-containing protein</fullName>
    </recommendedName>
</protein>
<gene>
    <name evidence="2" type="ORF">SETIT_9G347100v2</name>
</gene>
<dbReference type="InterPro" id="IPR005066">
    <property type="entry name" value="MoCF_OxRdtse_dimer"/>
</dbReference>
<dbReference type="EMBL" id="CM003536">
    <property type="protein sequence ID" value="RCV44103.1"/>
    <property type="molecule type" value="Genomic_DNA"/>
</dbReference>
<dbReference type="Pfam" id="PF03404">
    <property type="entry name" value="Mo-co_dimer"/>
    <property type="match status" value="1"/>
</dbReference>
<name>A0A368SP03_SETIT</name>
<dbReference type="Gene3D" id="2.60.40.650">
    <property type="match status" value="1"/>
</dbReference>